<gene>
    <name evidence="1" type="ORF">MFU01_05470</name>
</gene>
<dbReference type="Proteomes" id="UP000321514">
    <property type="component" value="Unassembled WGS sequence"/>
</dbReference>
<evidence type="ECO:0000313" key="2">
    <source>
        <dbReference type="Proteomes" id="UP000321514"/>
    </source>
</evidence>
<protein>
    <submittedName>
        <fullName evidence="1">Uncharacterized protein</fullName>
    </submittedName>
</protein>
<proteinExistence type="predicted"/>
<comment type="caution">
    <text evidence="1">The sequence shown here is derived from an EMBL/GenBank/DDBJ whole genome shotgun (WGS) entry which is preliminary data.</text>
</comment>
<name>A0A511SUB5_MYXFU</name>
<dbReference type="Pfam" id="PF09535">
    <property type="entry name" value="Gmx_para_CXXCG"/>
    <property type="match status" value="1"/>
</dbReference>
<evidence type="ECO:0000313" key="1">
    <source>
        <dbReference type="EMBL" id="GEN05510.1"/>
    </source>
</evidence>
<dbReference type="EMBL" id="BJXR01000009">
    <property type="protein sequence ID" value="GEN05510.1"/>
    <property type="molecule type" value="Genomic_DNA"/>
</dbReference>
<accession>A0A511SUB5</accession>
<dbReference type="NCBIfam" id="TIGR02264">
    <property type="entry name" value="gmx_para_CXXCG"/>
    <property type="match status" value="1"/>
</dbReference>
<dbReference type="OrthoDB" id="5513099at2"/>
<dbReference type="AlphaFoldDB" id="A0A511SUB5"/>
<dbReference type="RefSeq" id="WP_074949298.1">
    <property type="nucleotide sequence ID" value="NZ_BJXR01000009.1"/>
</dbReference>
<dbReference type="InterPro" id="IPR011750">
    <property type="entry name" value="Gmx_para_CXXCG"/>
</dbReference>
<reference evidence="1 2" key="1">
    <citation type="submission" date="2019-07" db="EMBL/GenBank/DDBJ databases">
        <title>Whole genome shotgun sequence of Myxococcus fulvus NBRC 100333.</title>
        <authorList>
            <person name="Hosoyama A."/>
            <person name="Uohara A."/>
            <person name="Ohji S."/>
            <person name="Ichikawa N."/>
        </authorList>
    </citation>
    <scope>NUCLEOTIDE SEQUENCE [LARGE SCALE GENOMIC DNA]</scope>
    <source>
        <strain evidence="1 2">NBRC 100333</strain>
    </source>
</reference>
<organism evidence="1 2">
    <name type="scientific">Myxococcus fulvus</name>
    <dbReference type="NCBI Taxonomy" id="33"/>
    <lineage>
        <taxon>Bacteria</taxon>
        <taxon>Pseudomonadati</taxon>
        <taxon>Myxococcota</taxon>
        <taxon>Myxococcia</taxon>
        <taxon>Myxococcales</taxon>
        <taxon>Cystobacterineae</taxon>
        <taxon>Myxococcaceae</taxon>
        <taxon>Myxococcus</taxon>
    </lineage>
</organism>
<sequence length="240" mass="26754">MTRFFELRENRAATARHKGDFNAAHTWFLPTIECIECGETWGESGHHYPSVDLTSLRERTRFVSPAPVSVATFNELRELVRPLAPPHAELPPGTHLGPLSGTARGDLGPVTWQGNFLLLLRHDTLEQLQSSGVRGLSAHRTELRWRQGAPPEYLELQIEPKGRLHVDCAPRNFASPCPSCGWLPLSRPDSPVLDEESIPTDVDLFRVGNFATMLIGTERFAQAVRELGLDGILLREVPAR</sequence>